<gene>
    <name evidence="6" type="ORF">RHODO2019_08100</name>
</gene>
<dbReference type="Pfam" id="PF00440">
    <property type="entry name" value="TetR_N"/>
    <property type="match status" value="1"/>
</dbReference>
<feature type="DNA-binding region" description="H-T-H motif" evidence="4">
    <location>
        <begin position="38"/>
        <end position="57"/>
    </location>
</feature>
<evidence type="ECO:0000256" key="2">
    <source>
        <dbReference type="ARBA" id="ARBA00023125"/>
    </source>
</evidence>
<dbReference type="InterPro" id="IPR040611">
    <property type="entry name" value="AlkX_C"/>
</dbReference>
<feature type="domain" description="HTH tetR-type" evidence="5">
    <location>
        <begin position="15"/>
        <end position="75"/>
    </location>
</feature>
<keyword evidence="2 4" id="KW-0238">DNA-binding</keyword>
<dbReference type="PANTHER" id="PTHR30055">
    <property type="entry name" value="HTH-TYPE TRANSCRIPTIONAL REGULATOR RUTR"/>
    <property type="match status" value="1"/>
</dbReference>
<evidence type="ECO:0000313" key="7">
    <source>
        <dbReference type="Proteomes" id="UP001164965"/>
    </source>
</evidence>
<dbReference type="EMBL" id="CP110615">
    <property type="protein sequence ID" value="UZJ26350.1"/>
    <property type="molecule type" value="Genomic_DNA"/>
</dbReference>
<dbReference type="SUPFAM" id="SSF46689">
    <property type="entry name" value="Homeodomain-like"/>
    <property type="match status" value="1"/>
</dbReference>
<accession>A0ABY6P3U8</accession>
<name>A0ABY6P3U8_9NOCA</name>
<evidence type="ECO:0000256" key="3">
    <source>
        <dbReference type="ARBA" id="ARBA00023163"/>
    </source>
</evidence>
<reference evidence="6" key="1">
    <citation type="submission" date="2022-10" db="EMBL/GenBank/DDBJ databases">
        <title>Rhodococcus sp.75.</title>
        <authorList>
            <person name="Sun M."/>
        </authorList>
    </citation>
    <scope>NUCLEOTIDE SEQUENCE</scope>
    <source>
        <strain evidence="6">75</strain>
    </source>
</reference>
<dbReference type="InterPro" id="IPR001647">
    <property type="entry name" value="HTH_TetR"/>
</dbReference>
<dbReference type="Proteomes" id="UP001164965">
    <property type="component" value="Chromosome"/>
</dbReference>
<dbReference type="InterPro" id="IPR009057">
    <property type="entry name" value="Homeodomain-like_sf"/>
</dbReference>
<protein>
    <submittedName>
        <fullName evidence="6">TetR family transcriptional regulator</fullName>
    </submittedName>
</protein>
<dbReference type="PANTHER" id="PTHR30055:SF234">
    <property type="entry name" value="HTH-TYPE TRANSCRIPTIONAL REGULATOR BETI"/>
    <property type="match status" value="1"/>
</dbReference>
<evidence type="ECO:0000313" key="6">
    <source>
        <dbReference type="EMBL" id="UZJ26350.1"/>
    </source>
</evidence>
<sequence>MTVDPGVGAGGAEGASTRERLLDGAYHLVTTQGWSSITMGRVATVVGVSRQTVYNELGTKDGLAEALVVRETDRFLALVAEQLLLHGVDVVAGITAATVVALEHAETNELIQAIVGAGNSADGGGLLPLLTTRPEPVLERAVRMLSGFADEVWADIGLDQRQRHDLVDTVVRLVLSHLVQPRWTPQHSAAVIGQVVRGIVAGA</sequence>
<evidence type="ECO:0000256" key="1">
    <source>
        <dbReference type="ARBA" id="ARBA00023015"/>
    </source>
</evidence>
<keyword evidence="1" id="KW-0805">Transcription regulation</keyword>
<dbReference type="Gene3D" id="1.10.357.10">
    <property type="entry name" value="Tetracycline Repressor, domain 2"/>
    <property type="match status" value="1"/>
</dbReference>
<dbReference type="InterPro" id="IPR050109">
    <property type="entry name" value="HTH-type_TetR-like_transc_reg"/>
</dbReference>
<keyword evidence="7" id="KW-1185">Reference proteome</keyword>
<evidence type="ECO:0000259" key="5">
    <source>
        <dbReference type="PROSITE" id="PS50977"/>
    </source>
</evidence>
<proteinExistence type="predicted"/>
<evidence type="ECO:0000256" key="4">
    <source>
        <dbReference type="PROSITE-ProRule" id="PRU00335"/>
    </source>
</evidence>
<keyword evidence="3" id="KW-0804">Transcription</keyword>
<dbReference type="RefSeq" id="WP_265384454.1">
    <property type="nucleotide sequence ID" value="NZ_CP110615.1"/>
</dbReference>
<dbReference type="Pfam" id="PF18556">
    <property type="entry name" value="TetR_C_35"/>
    <property type="match status" value="1"/>
</dbReference>
<dbReference type="PROSITE" id="PS50977">
    <property type="entry name" value="HTH_TETR_2"/>
    <property type="match status" value="1"/>
</dbReference>
<organism evidence="6 7">
    <name type="scientific">Rhodococcus antarcticus</name>
    <dbReference type="NCBI Taxonomy" id="2987751"/>
    <lineage>
        <taxon>Bacteria</taxon>
        <taxon>Bacillati</taxon>
        <taxon>Actinomycetota</taxon>
        <taxon>Actinomycetes</taxon>
        <taxon>Mycobacteriales</taxon>
        <taxon>Nocardiaceae</taxon>
        <taxon>Rhodococcus</taxon>
    </lineage>
</organism>